<dbReference type="AlphaFoldDB" id="X6MD72"/>
<comment type="caution">
    <text evidence="1">The sequence shown here is derived from an EMBL/GenBank/DDBJ whole genome shotgun (WGS) entry which is preliminary data.</text>
</comment>
<proteinExistence type="predicted"/>
<evidence type="ECO:0000313" key="1">
    <source>
        <dbReference type="EMBL" id="ETO10985.1"/>
    </source>
</evidence>
<accession>X6MD72</accession>
<evidence type="ECO:0000313" key="2">
    <source>
        <dbReference type="Proteomes" id="UP000023152"/>
    </source>
</evidence>
<dbReference type="Proteomes" id="UP000023152">
    <property type="component" value="Unassembled WGS sequence"/>
</dbReference>
<gene>
    <name evidence="1" type="ORF">RFI_26394</name>
</gene>
<organism evidence="1 2">
    <name type="scientific">Reticulomyxa filosa</name>
    <dbReference type="NCBI Taxonomy" id="46433"/>
    <lineage>
        <taxon>Eukaryota</taxon>
        <taxon>Sar</taxon>
        <taxon>Rhizaria</taxon>
        <taxon>Retaria</taxon>
        <taxon>Foraminifera</taxon>
        <taxon>Monothalamids</taxon>
        <taxon>Reticulomyxidae</taxon>
        <taxon>Reticulomyxa</taxon>
    </lineage>
</organism>
<reference evidence="1 2" key="1">
    <citation type="journal article" date="2013" name="Curr. Biol.">
        <title>The Genome of the Foraminiferan Reticulomyxa filosa.</title>
        <authorList>
            <person name="Glockner G."/>
            <person name="Hulsmann N."/>
            <person name="Schleicher M."/>
            <person name="Noegel A.A."/>
            <person name="Eichinger L."/>
            <person name="Gallinger C."/>
            <person name="Pawlowski J."/>
            <person name="Sierra R."/>
            <person name="Euteneuer U."/>
            <person name="Pillet L."/>
            <person name="Moustafa A."/>
            <person name="Platzer M."/>
            <person name="Groth M."/>
            <person name="Szafranski K."/>
            <person name="Schliwa M."/>
        </authorList>
    </citation>
    <scope>NUCLEOTIDE SEQUENCE [LARGE SCALE GENOMIC DNA]</scope>
</reference>
<sequence>MEIRQMTIATKVLKNDFRIKSSNQFSFFFFEKVMFFVNIFDKFKIKMMSVIILLFQGKITNKFVLIAQLNIFANKFYYLNFLKLQTTKTRYSQNQLIITKKIFFFDVVINDLLKYRQLLNIQQKEDVKKGVPLCCTTLVVWMVLVTTGVMNACPPNDPCIGCNQVQNCPTNKVLCHIFGNVYNTPEKGINLDVYVVTKIRRNFAIYFCYCRDFCANAILIFSAKDKKTSQRNTQKNNK</sequence>
<keyword evidence="2" id="KW-1185">Reference proteome</keyword>
<dbReference type="EMBL" id="ASPP01022904">
    <property type="protein sequence ID" value="ETO10985.1"/>
    <property type="molecule type" value="Genomic_DNA"/>
</dbReference>
<name>X6MD72_RETFI</name>
<protein>
    <submittedName>
        <fullName evidence="1">Uncharacterized protein</fullName>
    </submittedName>
</protein>